<reference evidence="4" key="1">
    <citation type="submission" date="2016-06" db="UniProtKB">
        <authorList>
            <consortium name="WormBaseParasite"/>
        </authorList>
    </citation>
    <scope>IDENTIFICATION</scope>
</reference>
<name>A0A183IFA3_9BILA</name>
<dbReference type="AlphaFoldDB" id="A0A183IFA3"/>
<protein>
    <submittedName>
        <fullName evidence="4">Transposase</fullName>
    </submittedName>
</protein>
<evidence type="ECO:0000313" key="4">
    <source>
        <dbReference type="WBParaSite" id="SBAD_0000240301-mRNA-1"/>
    </source>
</evidence>
<dbReference type="EMBL" id="UZAM01007164">
    <property type="protein sequence ID" value="VDO97161.1"/>
    <property type="molecule type" value="Genomic_DNA"/>
</dbReference>
<gene>
    <name evidence="2" type="ORF">SBAD_LOCUS2297</name>
</gene>
<evidence type="ECO:0000313" key="2">
    <source>
        <dbReference type="EMBL" id="VDO97161.1"/>
    </source>
</evidence>
<dbReference type="Proteomes" id="UP000270296">
    <property type="component" value="Unassembled WGS sequence"/>
</dbReference>
<keyword evidence="3" id="KW-1185">Reference proteome</keyword>
<evidence type="ECO:0000313" key="3">
    <source>
        <dbReference type="Proteomes" id="UP000270296"/>
    </source>
</evidence>
<sequence>MNWREGISINDEQLSRPRFVDEVVLLHKTRVICVQCRNGSRETVQKSDPTANQSDKVDDTLIGCPAGTPS</sequence>
<dbReference type="WBParaSite" id="SBAD_0000240301-mRNA-1">
    <property type="protein sequence ID" value="SBAD_0000240301-mRNA-1"/>
    <property type="gene ID" value="SBAD_0000240301"/>
</dbReference>
<proteinExistence type="predicted"/>
<feature type="region of interest" description="Disordered" evidence="1">
    <location>
        <begin position="40"/>
        <end position="70"/>
    </location>
</feature>
<evidence type="ECO:0000256" key="1">
    <source>
        <dbReference type="SAM" id="MobiDB-lite"/>
    </source>
</evidence>
<accession>A0A183IFA3</accession>
<reference evidence="2 3" key="2">
    <citation type="submission" date="2018-11" db="EMBL/GenBank/DDBJ databases">
        <authorList>
            <consortium name="Pathogen Informatics"/>
        </authorList>
    </citation>
    <scope>NUCLEOTIDE SEQUENCE [LARGE SCALE GENOMIC DNA]</scope>
</reference>
<organism evidence="4">
    <name type="scientific">Soboliphyme baturini</name>
    <dbReference type="NCBI Taxonomy" id="241478"/>
    <lineage>
        <taxon>Eukaryota</taxon>
        <taxon>Metazoa</taxon>
        <taxon>Ecdysozoa</taxon>
        <taxon>Nematoda</taxon>
        <taxon>Enoplea</taxon>
        <taxon>Dorylaimia</taxon>
        <taxon>Dioctophymatida</taxon>
        <taxon>Dioctophymatoidea</taxon>
        <taxon>Soboliphymatidae</taxon>
        <taxon>Soboliphyme</taxon>
    </lineage>
</organism>